<keyword evidence="8" id="KW-1185">Reference proteome</keyword>
<feature type="region of interest" description="Disordered" evidence="5">
    <location>
        <begin position="748"/>
        <end position="771"/>
    </location>
</feature>
<dbReference type="InterPro" id="IPR006571">
    <property type="entry name" value="TLDc_dom"/>
</dbReference>
<dbReference type="Proteomes" id="UP000265515">
    <property type="component" value="Unassembled WGS sequence"/>
</dbReference>
<gene>
    <name evidence="7" type="ORF">CBR_g38909</name>
</gene>
<feature type="region of interest" description="Disordered" evidence="5">
    <location>
        <begin position="787"/>
        <end position="848"/>
    </location>
</feature>
<feature type="compositionally biased region" description="Basic and acidic residues" evidence="5">
    <location>
        <begin position="795"/>
        <end position="817"/>
    </location>
</feature>
<name>A0A388LQP0_CHABU</name>
<comment type="similarity">
    <text evidence="2">Belongs to the OXR1 family.</text>
</comment>
<evidence type="ECO:0000256" key="1">
    <source>
        <dbReference type="ARBA" id="ARBA00004173"/>
    </source>
</evidence>
<feature type="region of interest" description="Disordered" evidence="5">
    <location>
        <begin position="1"/>
        <end position="47"/>
    </location>
</feature>
<feature type="compositionally biased region" description="Basic and acidic residues" evidence="5">
    <location>
        <begin position="10"/>
        <end position="19"/>
    </location>
</feature>
<dbReference type="OrthoDB" id="26679at2759"/>
<feature type="compositionally biased region" description="Gly residues" evidence="5">
    <location>
        <begin position="818"/>
        <end position="835"/>
    </location>
</feature>
<evidence type="ECO:0000256" key="4">
    <source>
        <dbReference type="ARBA" id="ARBA00040604"/>
    </source>
</evidence>
<evidence type="ECO:0000256" key="2">
    <source>
        <dbReference type="ARBA" id="ARBA00009540"/>
    </source>
</evidence>
<feature type="compositionally biased region" description="Basic and acidic residues" evidence="5">
    <location>
        <begin position="619"/>
        <end position="635"/>
    </location>
</feature>
<organism evidence="7 8">
    <name type="scientific">Chara braunii</name>
    <name type="common">Braun's stonewort</name>
    <dbReference type="NCBI Taxonomy" id="69332"/>
    <lineage>
        <taxon>Eukaryota</taxon>
        <taxon>Viridiplantae</taxon>
        <taxon>Streptophyta</taxon>
        <taxon>Charophyceae</taxon>
        <taxon>Charales</taxon>
        <taxon>Characeae</taxon>
        <taxon>Chara</taxon>
    </lineage>
</organism>
<dbReference type="Gramene" id="GBG84627">
    <property type="protein sequence ID" value="GBG84627"/>
    <property type="gene ID" value="CBR_g38909"/>
</dbReference>
<dbReference type="EMBL" id="BFEA01000484">
    <property type="protein sequence ID" value="GBG84627.1"/>
    <property type="molecule type" value="Genomic_DNA"/>
</dbReference>
<protein>
    <recommendedName>
        <fullName evidence="4">Oxidation resistance protein 1</fullName>
    </recommendedName>
</protein>
<feature type="compositionally biased region" description="Acidic residues" evidence="5">
    <location>
        <begin position="20"/>
        <end position="32"/>
    </location>
</feature>
<feature type="domain" description="TLDc" evidence="6">
    <location>
        <begin position="873"/>
        <end position="1032"/>
    </location>
</feature>
<accession>A0A388LQP0</accession>
<dbReference type="PANTHER" id="PTHR23354:SF62">
    <property type="entry name" value="MUSTARD, ISOFORM V"/>
    <property type="match status" value="1"/>
</dbReference>
<dbReference type="Pfam" id="PF07534">
    <property type="entry name" value="TLD"/>
    <property type="match status" value="1"/>
</dbReference>
<comment type="caution">
    <text evidence="7">The sequence shown here is derived from an EMBL/GenBank/DDBJ whole genome shotgun (WGS) entry which is preliminary data.</text>
</comment>
<comment type="subcellular location">
    <subcellularLocation>
        <location evidence="1">Mitochondrion</location>
    </subcellularLocation>
</comment>
<evidence type="ECO:0000256" key="3">
    <source>
        <dbReference type="ARBA" id="ARBA00023128"/>
    </source>
</evidence>
<dbReference type="STRING" id="69332.A0A388LQP0"/>
<evidence type="ECO:0000256" key="5">
    <source>
        <dbReference type="SAM" id="MobiDB-lite"/>
    </source>
</evidence>
<feature type="region of interest" description="Disordered" evidence="5">
    <location>
        <begin position="603"/>
        <end position="637"/>
    </location>
</feature>
<feature type="region of interest" description="Disordered" evidence="5">
    <location>
        <begin position="73"/>
        <end position="136"/>
    </location>
</feature>
<dbReference type="GO" id="GO:0005739">
    <property type="term" value="C:mitochondrion"/>
    <property type="evidence" value="ECO:0007669"/>
    <property type="project" value="UniProtKB-SubCell"/>
</dbReference>
<evidence type="ECO:0000259" key="6">
    <source>
        <dbReference type="PROSITE" id="PS51886"/>
    </source>
</evidence>
<keyword evidence="3" id="KW-0496">Mitochondrion</keyword>
<feature type="region of interest" description="Disordered" evidence="5">
    <location>
        <begin position="568"/>
        <end position="590"/>
    </location>
</feature>
<dbReference type="PROSITE" id="PS51886">
    <property type="entry name" value="TLDC"/>
    <property type="match status" value="1"/>
</dbReference>
<feature type="compositionally biased region" description="Basic and acidic residues" evidence="5">
    <location>
        <begin position="33"/>
        <end position="45"/>
    </location>
</feature>
<dbReference type="AlphaFoldDB" id="A0A388LQP0"/>
<reference evidence="7 8" key="1">
    <citation type="journal article" date="2018" name="Cell">
        <title>The Chara Genome: Secondary Complexity and Implications for Plant Terrestrialization.</title>
        <authorList>
            <person name="Nishiyama T."/>
            <person name="Sakayama H."/>
            <person name="Vries J.D."/>
            <person name="Buschmann H."/>
            <person name="Saint-Marcoux D."/>
            <person name="Ullrich K.K."/>
            <person name="Haas F.B."/>
            <person name="Vanderstraeten L."/>
            <person name="Becker D."/>
            <person name="Lang D."/>
            <person name="Vosolsobe S."/>
            <person name="Rombauts S."/>
            <person name="Wilhelmsson P.K.I."/>
            <person name="Janitza P."/>
            <person name="Kern R."/>
            <person name="Heyl A."/>
            <person name="Rumpler F."/>
            <person name="Villalobos L.I.A.C."/>
            <person name="Clay J.M."/>
            <person name="Skokan R."/>
            <person name="Toyoda A."/>
            <person name="Suzuki Y."/>
            <person name="Kagoshima H."/>
            <person name="Schijlen E."/>
            <person name="Tajeshwar N."/>
            <person name="Catarino B."/>
            <person name="Hetherington A.J."/>
            <person name="Saltykova A."/>
            <person name="Bonnot C."/>
            <person name="Breuninger H."/>
            <person name="Symeonidi A."/>
            <person name="Radhakrishnan G.V."/>
            <person name="Van Nieuwerburgh F."/>
            <person name="Deforce D."/>
            <person name="Chang C."/>
            <person name="Karol K.G."/>
            <person name="Hedrich R."/>
            <person name="Ulvskov P."/>
            <person name="Glockner G."/>
            <person name="Delwiche C.F."/>
            <person name="Petrasek J."/>
            <person name="Van de Peer Y."/>
            <person name="Friml J."/>
            <person name="Beilby M."/>
            <person name="Dolan L."/>
            <person name="Kohara Y."/>
            <person name="Sugano S."/>
            <person name="Fujiyama A."/>
            <person name="Delaux P.-M."/>
            <person name="Quint M."/>
            <person name="TheiBen G."/>
            <person name="Hagemann M."/>
            <person name="Harholt J."/>
            <person name="Dunand C."/>
            <person name="Zachgo S."/>
            <person name="Langdale J."/>
            <person name="Maumus F."/>
            <person name="Straeten D.V.D."/>
            <person name="Gould S.B."/>
            <person name="Rensing S.A."/>
        </authorList>
    </citation>
    <scope>NUCLEOTIDE SEQUENCE [LARGE SCALE GENOMIC DNA]</scope>
    <source>
        <strain evidence="7 8">S276</strain>
    </source>
</reference>
<evidence type="ECO:0000313" key="7">
    <source>
        <dbReference type="EMBL" id="GBG84627.1"/>
    </source>
</evidence>
<evidence type="ECO:0000313" key="8">
    <source>
        <dbReference type="Proteomes" id="UP000265515"/>
    </source>
</evidence>
<proteinExistence type="inferred from homology"/>
<dbReference type="SMART" id="SM00584">
    <property type="entry name" value="TLDc"/>
    <property type="match status" value="1"/>
</dbReference>
<dbReference type="PANTHER" id="PTHR23354">
    <property type="entry name" value="NUCLEOLAR PROTEIN 7/ESTROGEN RECEPTOR COACTIVATOR-RELATED"/>
    <property type="match status" value="1"/>
</dbReference>
<sequence>MSGTSSRPSARKDQDGERKEDEEEEEEEEEDSVDKSQGGKREKTLESYGNGGFLRAVKASSHDAVCSQHTIGGAHTEQADRTGESVSCCPGSSESTAGGVTKSIGSKKKAPASPLLRPDGRSTGSEHAIGGARTEEAVRTGESVSCCPVSSESTTYCTKSTVAKEAPASSPLPHKDRSACSKSLAATTIAKAELRESLPPFFLHLQDLRTPAILNDSACALDFGLPGTRIEAEEFVGLRYVSPWQVRSNISENVTKPYVDDLSNLSLPSSLSARVPKAIGSVIPALVPSTGGEKERVAARPPHFVDNYAGMEPNGEHEEEESGAIPEGRTSLVVLCPSPVPIDINLLARAHHDVLDVGGARTGRHLQQDNNLFDTDSCVLSRSATKGKGVHIETDIASQEGGRISHLPLHQLQRGQQESNLSNIEESQGMLLTDDYEDRWLSLLPRHDKSSSPAKVDGIRTVNLNTEDQPRGLFPRLPSFVRGAVKLDALPGEDGSKGDQVDVGAGHQPPIQGQSSGHQLQTVKLHQVDGGKGTMPEMRGEVVSEGSAVGSAGCERAILAMRPSQMQSLNLEQQQPQKREQQHQQEEEEEEVLVCTADVDVPGHSSQRAAGQLYSASKAGREGTRREKRKEKGEGMAESLVMKGDNTVRVTGRDGLPESFSGLSGMSSSTSSTTHQGAYGEGDQCLHIWELFWKDGGQSGTLRRLKFETNMAGYHLVRQRLLAWSKAASTNDVMIIAAQAAMIASGEGVGVTPAGSSSSTGTRRTKGKQLRQEGLTEIINRSKSYFHGSSVDKSSNLRHEPRDVRPLDPSRSKDRGSGEAGAGGHIDEAGPGGTSGSQARERRSKEEEGNNVIKWGSVLVEGKFLPKREGESLILKDGHFKALAAALPPRIRLSGWVLLYSSLRDGISLSTLYRKVSKRGPCVLVARDSNQYVFGCFTSEEWKPGQKYYGNGECFVFQVHPELVAYRWTRANHLFMFSTHNHLAIGGGTNYSLFIDTDLATGRSGECETFGSKPLASSKEFELVYVEVWGFLRGG</sequence>
<feature type="compositionally biased region" description="Basic and acidic residues" evidence="5">
    <location>
        <begin position="839"/>
        <end position="848"/>
    </location>
</feature>